<keyword evidence="3" id="KW-1185">Reference proteome</keyword>
<gene>
    <name evidence="2" type="ORF">I0C86_22295</name>
</gene>
<proteinExistence type="predicted"/>
<dbReference type="RefSeq" id="WP_196203213.1">
    <property type="nucleotide sequence ID" value="NZ_JADPUN010000205.1"/>
</dbReference>
<accession>A0ABS0GZN1</accession>
<sequence length="281" mass="30947">MGDRKRSSRRQRREPIRRMIPPTPGPDDRRFRRNEPALMPVYEFSPMFGQLVEAPVEVVPLLAALAVLHQKQSGMPVGTCVPTSYQISGALRHLGFDAEPVAACATLHRATDTFSEVAEVGVSKHPPVVHPDGTTNGHMVVWTSSFARLVDATLVQDPVLLAAAQVDPVYSMPVFVDVSADREEFLRSRPVVQLDDRLHASWVLLPEWTTSMDPILEGKTGTIVKLGALGLATDALRLIRALRKERDLTALPARYPRLGALLAGDERLTELPPEPLPEPAR</sequence>
<reference evidence="2 3" key="1">
    <citation type="submission" date="2020-11" db="EMBL/GenBank/DDBJ databases">
        <title>A novel isolate from a Black sea contaminated sediment with potential to produce alkanes: Plantactinospora alkalitolerans sp. nov.</title>
        <authorList>
            <person name="Carro L."/>
            <person name="Veyisoglu A."/>
            <person name="Guven K."/>
            <person name="Schumann P."/>
            <person name="Klenk H.-P."/>
            <person name="Sahin N."/>
        </authorList>
    </citation>
    <scope>NUCLEOTIDE SEQUENCE [LARGE SCALE GENOMIC DNA]</scope>
    <source>
        <strain evidence="2 3">S1510</strain>
    </source>
</reference>
<evidence type="ECO:0000313" key="3">
    <source>
        <dbReference type="Proteomes" id="UP000638560"/>
    </source>
</evidence>
<organism evidence="2 3">
    <name type="scientific">Plantactinospora alkalitolerans</name>
    <dbReference type="NCBI Taxonomy" id="2789879"/>
    <lineage>
        <taxon>Bacteria</taxon>
        <taxon>Bacillati</taxon>
        <taxon>Actinomycetota</taxon>
        <taxon>Actinomycetes</taxon>
        <taxon>Micromonosporales</taxon>
        <taxon>Micromonosporaceae</taxon>
        <taxon>Plantactinospora</taxon>
    </lineage>
</organism>
<feature type="region of interest" description="Disordered" evidence="1">
    <location>
        <begin position="1"/>
        <end position="32"/>
    </location>
</feature>
<protein>
    <submittedName>
        <fullName evidence="2">Uncharacterized protein</fullName>
    </submittedName>
</protein>
<feature type="compositionally biased region" description="Basic residues" evidence="1">
    <location>
        <begin position="1"/>
        <end position="12"/>
    </location>
</feature>
<comment type="caution">
    <text evidence="2">The sequence shown here is derived from an EMBL/GenBank/DDBJ whole genome shotgun (WGS) entry which is preliminary data.</text>
</comment>
<dbReference type="Proteomes" id="UP000638560">
    <property type="component" value="Unassembled WGS sequence"/>
</dbReference>
<name>A0ABS0GZN1_9ACTN</name>
<evidence type="ECO:0000313" key="2">
    <source>
        <dbReference type="EMBL" id="MBF9131675.1"/>
    </source>
</evidence>
<dbReference type="EMBL" id="JADPUN010000205">
    <property type="protein sequence ID" value="MBF9131675.1"/>
    <property type="molecule type" value="Genomic_DNA"/>
</dbReference>
<evidence type="ECO:0000256" key="1">
    <source>
        <dbReference type="SAM" id="MobiDB-lite"/>
    </source>
</evidence>